<evidence type="ECO:0000256" key="1">
    <source>
        <dbReference type="SAM" id="Phobius"/>
    </source>
</evidence>
<keyword evidence="1" id="KW-0472">Membrane</keyword>
<keyword evidence="1" id="KW-1133">Transmembrane helix</keyword>
<dbReference type="CTD" id="29830491"/>
<dbReference type="HOGENOM" id="CLU_2226447_0_0_1"/>
<keyword evidence="2" id="KW-1185">Reference proteome</keyword>
<dbReference type="InParanoid" id="G4VCC7"/>
<dbReference type="Proteomes" id="UP000008854">
    <property type="component" value="Unassembled WGS sequence"/>
</dbReference>
<evidence type="ECO:0000313" key="3">
    <source>
        <dbReference type="WBParaSite" id="Smp_201520.1"/>
    </source>
</evidence>
<dbReference type="GeneID" id="29830491"/>
<name>G4VCC7_SCHMA</name>
<dbReference type="WBParaSite" id="Smp_201520.1">
    <property type="protein sequence ID" value="Smp_201520.1"/>
    <property type="gene ID" value="Smp_201520"/>
</dbReference>
<dbReference type="KEGG" id="smm:Smp_201520"/>
<dbReference type="AlphaFoldDB" id="G4VCC7"/>
<evidence type="ECO:0000313" key="2">
    <source>
        <dbReference type="Proteomes" id="UP000008854"/>
    </source>
</evidence>
<protein>
    <submittedName>
        <fullName evidence="3">Smp_201520</fullName>
    </submittedName>
</protein>
<sequence>MLKTNTHRFTYEEYLASLCSTQSNVLLNSCKCSESGQKRPSTSNVTHIFFSFSVTLRSNISVQSKTMILIMDKTIFGCLLASYVIFINSLTLNCFNLLLINNYQHP</sequence>
<reference evidence="2" key="1">
    <citation type="journal article" date="2012" name="PLoS Negl. Trop. Dis.">
        <title>A systematically improved high quality genome and transcriptome of the human blood fluke Schistosoma mansoni.</title>
        <authorList>
            <person name="Protasio A.V."/>
            <person name="Tsai I.J."/>
            <person name="Babbage A."/>
            <person name="Nichol S."/>
            <person name="Hunt M."/>
            <person name="Aslett M.A."/>
            <person name="De Silva N."/>
            <person name="Velarde G.S."/>
            <person name="Anderson T.J."/>
            <person name="Clark R.C."/>
            <person name="Davidson C."/>
            <person name="Dillon G.P."/>
            <person name="Holroyd N.E."/>
            <person name="LoVerde P.T."/>
            <person name="Lloyd C."/>
            <person name="McQuillan J."/>
            <person name="Oliveira G."/>
            <person name="Otto T.D."/>
            <person name="Parker-Manuel S.J."/>
            <person name="Quail M.A."/>
            <person name="Wilson R.A."/>
            <person name="Zerlotini A."/>
            <person name="Dunne D.W."/>
            <person name="Berriman M."/>
        </authorList>
    </citation>
    <scope>NUCLEOTIDE SEQUENCE [LARGE SCALE GENOMIC DNA]</scope>
    <source>
        <strain evidence="2">Puerto Rican</strain>
    </source>
</reference>
<keyword evidence="1" id="KW-0812">Transmembrane</keyword>
<organism evidence="2 3">
    <name type="scientific">Schistosoma mansoni</name>
    <name type="common">Blood fluke</name>
    <dbReference type="NCBI Taxonomy" id="6183"/>
    <lineage>
        <taxon>Eukaryota</taxon>
        <taxon>Metazoa</taxon>
        <taxon>Spiralia</taxon>
        <taxon>Lophotrochozoa</taxon>
        <taxon>Platyhelminthes</taxon>
        <taxon>Trematoda</taxon>
        <taxon>Digenea</taxon>
        <taxon>Strigeidida</taxon>
        <taxon>Schistosomatoidea</taxon>
        <taxon>Schistosomatidae</taxon>
        <taxon>Schistosoma</taxon>
    </lineage>
</organism>
<dbReference type="RefSeq" id="XP_018650175.1">
    <property type="nucleotide sequence ID" value="XM_018795910.1"/>
</dbReference>
<accession>G4VCC7</accession>
<reference evidence="3" key="2">
    <citation type="submission" date="2018-12" db="UniProtKB">
        <authorList>
            <consortium name="WormBaseParasite"/>
        </authorList>
    </citation>
    <scope>IDENTIFICATION</scope>
    <source>
        <strain evidence="3">Puerto Rican</strain>
    </source>
</reference>
<proteinExistence type="predicted"/>
<feature type="transmembrane region" description="Helical" evidence="1">
    <location>
        <begin position="75"/>
        <end position="100"/>
    </location>
</feature>